<reference evidence="2" key="1">
    <citation type="journal article" date="2018" name="DNA Res.">
        <title>Multiple hybrid de novo genome assembly of finger millet, an orphan allotetraploid crop.</title>
        <authorList>
            <person name="Hatakeyama M."/>
            <person name="Aluri S."/>
            <person name="Balachadran M.T."/>
            <person name="Sivarajan S.R."/>
            <person name="Patrignani A."/>
            <person name="Gruter S."/>
            <person name="Poveda L."/>
            <person name="Shimizu-Inatsugi R."/>
            <person name="Baeten J."/>
            <person name="Francoijs K.J."/>
            <person name="Nataraja K.N."/>
            <person name="Reddy Y.A.N."/>
            <person name="Phadnis S."/>
            <person name="Ravikumar R.L."/>
            <person name="Schlapbach R."/>
            <person name="Sreeman S.M."/>
            <person name="Shimizu K.K."/>
        </authorList>
    </citation>
    <scope>NUCLEOTIDE SEQUENCE</scope>
</reference>
<evidence type="ECO:0000313" key="2">
    <source>
        <dbReference type="EMBL" id="GJM90174.1"/>
    </source>
</evidence>
<dbReference type="Proteomes" id="UP001054889">
    <property type="component" value="Unassembled WGS sequence"/>
</dbReference>
<sequence length="116" mass="13212">MKQPSIFLLIACFLGNFGLKSYHPWALRTEHQVVVITSLSSGGARLARKLQRPRESFNTLIILGAWIIWKHRNSCVFDGTRPSVSTIMREFENEKHLWSLAGARSMQALLNNTNMV</sequence>
<evidence type="ECO:0000256" key="1">
    <source>
        <dbReference type="SAM" id="SignalP"/>
    </source>
</evidence>
<dbReference type="EMBL" id="BQKI01000003">
    <property type="protein sequence ID" value="GJM90174.1"/>
    <property type="molecule type" value="Genomic_DNA"/>
</dbReference>
<keyword evidence="1" id="KW-0732">Signal</keyword>
<keyword evidence="3" id="KW-1185">Reference proteome</keyword>
<dbReference type="AlphaFoldDB" id="A0AAV5BYG3"/>
<evidence type="ECO:0000313" key="3">
    <source>
        <dbReference type="Proteomes" id="UP001054889"/>
    </source>
</evidence>
<gene>
    <name evidence="2" type="primary">ga06431</name>
    <name evidence="2" type="ORF">PR202_ga06431</name>
</gene>
<protein>
    <submittedName>
        <fullName evidence="2">Uncharacterized protein</fullName>
    </submittedName>
</protein>
<organism evidence="2 3">
    <name type="scientific">Eleusine coracana subsp. coracana</name>
    <dbReference type="NCBI Taxonomy" id="191504"/>
    <lineage>
        <taxon>Eukaryota</taxon>
        <taxon>Viridiplantae</taxon>
        <taxon>Streptophyta</taxon>
        <taxon>Embryophyta</taxon>
        <taxon>Tracheophyta</taxon>
        <taxon>Spermatophyta</taxon>
        <taxon>Magnoliopsida</taxon>
        <taxon>Liliopsida</taxon>
        <taxon>Poales</taxon>
        <taxon>Poaceae</taxon>
        <taxon>PACMAD clade</taxon>
        <taxon>Chloridoideae</taxon>
        <taxon>Cynodonteae</taxon>
        <taxon>Eleusininae</taxon>
        <taxon>Eleusine</taxon>
    </lineage>
</organism>
<reference evidence="2" key="2">
    <citation type="submission" date="2021-12" db="EMBL/GenBank/DDBJ databases">
        <title>Resequencing data analysis of finger millet.</title>
        <authorList>
            <person name="Hatakeyama M."/>
            <person name="Aluri S."/>
            <person name="Balachadran M.T."/>
            <person name="Sivarajan S.R."/>
            <person name="Poveda L."/>
            <person name="Shimizu-Inatsugi R."/>
            <person name="Schlapbach R."/>
            <person name="Sreeman S.M."/>
            <person name="Shimizu K.K."/>
        </authorList>
    </citation>
    <scope>NUCLEOTIDE SEQUENCE</scope>
</reference>
<feature type="signal peptide" evidence="1">
    <location>
        <begin position="1"/>
        <end position="18"/>
    </location>
</feature>
<comment type="caution">
    <text evidence="2">The sequence shown here is derived from an EMBL/GenBank/DDBJ whole genome shotgun (WGS) entry which is preliminary data.</text>
</comment>
<feature type="chain" id="PRO_5043820158" evidence="1">
    <location>
        <begin position="19"/>
        <end position="116"/>
    </location>
</feature>
<accession>A0AAV5BYG3</accession>
<proteinExistence type="predicted"/>
<name>A0AAV5BYG3_ELECO</name>